<reference evidence="8 9" key="1">
    <citation type="journal article" date="2019" name="Appl. Microbiol. Biotechnol.">
        <title>Uncovering carbohydrate metabolism through a genotype-phenotype association study of 56 lactic acid bacteria genomes.</title>
        <authorList>
            <person name="Buron-Moles G."/>
            <person name="Chailyan A."/>
            <person name="Dolejs I."/>
            <person name="Forster J."/>
            <person name="Miks M.H."/>
        </authorList>
    </citation>
    <scope>NUCLEOTIDE SEQUENCE [LARGE SCALE GENOMIC DNA]</scope>
    <source>
        <strain evidence="8 9">ATCC 49373</strain>
    </source>
</reference>
<dbReference type="Gene3D" id="3.90.76.10">
    <property type="entry name" value="Dipeptide-binding Protein, Domain 1"/>
    <property type="match status" value="1"/>
</dbReference>
<dbReference type="SUPFAM" id="SSF53850">
    <property type="entry name" value="Periplasmic binding protein-like II"/>
    <property type="match status" value="1"/>
</dbReference>
<dbReference type="PIRSF" id="PIRSF002741">
    <property type="entry name" value="MppA"/>
    <property type="match status" value="1"/>
</dbReference>
<comment type="similarity">
    <text evidence="2">Belongs to the bacterial solute-binding protein 5 family.</text>
</comment>
<evidence type="ECO:0000256" key="3">
    <source>
        <dbReference type="ARBA" id="ARBA00022448"/>
    </source>
</evidence>
<accession>A0A4R5NIJ6</accession>
<dbReference type="OrthoDB" id="403896at2"/>
<evidence type="ECO:0000259" key="7">
    <source>
        <dbReference type="Pfam" id="PF00496"/>
    </source>
</evidence>
<proteinExistence type="inferred from homology"/>
<dbReference type="FunFam" id="3.10.105.10:FF:000001">
    <property type="entry name" value="Oligopeptide ABC transporter, oligopeptide-binding protein"/>
    <property type="match status" value="1"/>
</dbReference>
<dbReference type="Gene3D" id="3.40.190.10">
    <property type="entry name" value="Periplasmic binding protein-like II"/>
    <property type="match status" value="1"/>
</dbReference>
<keyword evidence="9" id="KW-1185">Reference proteome</keyword>
<dbReference type="GO" id="GO:0030288">
    <property type="term" value="C:outer membrane-bounded periplasmic space"/>
    <property type="evidence" value="ECO:0007669"/>
    <property type="project" value="UniProtKB-ARBA"/>
</dbReference>
<dbReference type="GO" id="GO:0043190">
    <property type="term" value="C:ATP-binding cassette (ABC) transporter complex"/>
    <property type="evidence" value="ECO:0007669"/>
    <property type="project" value="InterPro"/>
</dbReference>
<gene>
    <name evidence="8" type="ORF">C5L31_000063</name>
</gene>
<protein>
    <recommendedName>
        <fullName evidence="7">Solute-binding protein family 5 domain-containing protein</fullName>
    </recommendedName>
</protein>
<dbReference type="InterPro" id="IPR030678">
    <property type="entry name" value="Peptide/Ni-bd"/>
</dbReference>
<dbReference type="GO" id="GO:0015833">
    <property type="term" value="P:peptide transport"/>
    <property type="evidence" value="ECO:0007669"/>
    <property type="project" value="UniProtKB-KW"/>
</dbReference>
<dbReference type="CDD" id="cd08504">
    <property type="entry name" value="PBP2_OppA"/>
    <property type="match status" value="1"/>
</dbReference>
<dbReference type="PANTHER" id="PTHR30290">
    <property type="entry name" value="PERIPLASMIC BINDING COMPONENT OF ABC TRANSPORTER"/>
    <property type="match status" value="1"/>
</dbReference>
<evidence type="ECO:0000256" key="6">
    <source>
        <dbReference type="SAM" id="SignalP"/>
    </source>
</evidence>
<keyword evidence="3" id="KW-0813">Transport</keyword>
<feature type="domain" description="Solute-binding protein family 5" evidence="7">
    <location>
        <begin position="79"/>
        <end position="460"/>
    </location>
</feature>
<dbReference type="EMBL" id="PUFO01000076">
    <property type="protein sequence ID" value="TDG74416.1"/>
    <property type="molecule type" value="Genomic_DNA"/>
</dbReference>
<dbReference type="GO" id="GO:1904680">
    <property type="term" value="F:peptide transmembrane transporter activity"/>
    <property type="evidence" value="ECO:0007669"/>
    <property type="project" value="TreeGrafter"/>
</dbReference>
<dbReference type="Proteomes" id="UP000294854">
    <property type="component" value="Unassembled WGS sequence"/>
</dbReference>
<dbReference type="STRING" id="1122149.FD44_GL000990"/>
<feature type="signal peptide" evidence="6">
    <location>
        <begin position="1"/>
        <end position="27"/>
    </location>
</feature>
<name>A0A4R5NIJ6_9LACO</name>
<dbReference type="Pfam" id="PF00496">
    <property type="entry name" value="SBP_bac_5"/>
    <property type="match status" value="1"/>
</dbReference>
<keyword evidence="5" id="KW-0653">Protein transport</keyword>
<evidence type="ECO:0000256" key="1">
    <source>
        <dbReference type="ARBA" id="ARBA00004196"/>
    </source>
</evidence>
<comment type="caution">
    <text evidence="8">The sequence shown here is derived from an EMBL/GenBank/DDBJ whole genome shotgun (WGS) entry which is preliminary data.</text>
</comment>
<evidence type="ECO:0000313" key="8">
    <source>
        <dbReference type="EMBL" id="TDG74416.1"/>
    </source>
</evidence>
<keyword evidence="5" id="KW-0571">Peptide transport</keyword>
<evidence type="ECO:0000256" key="5">
    <source>
        <dbReference type="ARBA" id="ARBA00022856"/>
    </source>
</evidence>
<comment type="subcellular location">
    <subcellularLocation>
        <location evidence="1">Cell envelope</location>
    </subcellularLocation>
</comment>
<dbReference type="PANTHER" id="PTHR30290:SF10">
    <property type="entry name" value="PERIPLASMIC OLIGOPEPTIDE-BINDING PROTEIN-RELATED"/>
    <property type="match status" value="1"/>
</dbReference>
<dbReference type="InterPro" id="IPR039424">
    <property type="entry name" value="SBP_5"/>
</dbReference>
<keyword evidence="4 6" id="KW-0732">Signal</keyword>
<dbReference type="PROSITE" id="PS51257">
    <property type="entry name" value="PROKAR_LIPOPROTEIN"/>
    <property type="match status" value="1"/>
</dbReference>
<evidence type="ECO:0000313" key="9">
    <source>
        <dbReference type="Proteomes" id="UP000294854"/>
    </source>
</evidence>
<organism evidence="8 9">
    <name type="scientific">Secundilactobacillus malefermentans</name>
    <dbReference type="NCBI Taxonomy" id="176292"/>
    <lineage>
        <taxon>Bacteria</taxon>
        <taxon>Bacillati</taxon>
        <taxon>Bacillota</taxon>
        <taxon>Bacilli</taxon>
        <taxon>Lactobacillales</taxon>
        <taxon>Lactobacillaceae</taxon>
        <taxon>Secundilactobacillus</taxon>
    </lineage>
</organism>
<dbReference type="AlphaFoldDB" id="A0A4R5NIJ6"/>
<dbReference type="Gene3D" id="3.10.105.10">
    <property type="entry name" value="Dipeptide-binding Protein, Domain 3"/>
    <property type="match status" value="1"/>
</dbReference>
<sequence>MNKKNTLLTVALGSLLLILAGCTSGNADSTSTNSNKTLNVTLGGNPATADPALSGDRFSSAIIGQTYEGLYAYDKKGNVIPGVATKLVKPTNNGTVYTYNLKKDAKWSNGDEVTAQDFVTSFEHEVDPTSKSQIASDFKYFKNYNAVQSGKMKPSALGVKALSEKKLQITLSKPQPWLNDILASKGYPINTAAFKKYGSKYGTSSAKTVTNGAYKLVNWNGTSDDWEYVKNTHYWDAKNVKINKVAVQVVKEPGTAQNLFTSGKVQETALSGTYVKNNENNKSLKTTLNGSMRFLEFNDKKAVTHNANVRKAFSYIINRESITKNVLQDGSAPATSLIPKGDAKDPQTGEDFTKEVGNLLSYNPKKATVLWNKAKKQLGKKTVNLQILSADTDDEKHVAQYLQQQAEKYMPGLHVTVQSLPLAQQIAKGAKMDYDIDLDGWSTNWYDPLDFLQMADGSNPVNFTKWDDKTYQNMIKEINDTSNHTTQQRWDLMKKADTYVTENAGLVPLYQQAKAYLVSDKVGGMDYSMITEAQYKYAYWK</sequence>
<feature type="chain" id="PRO_5020384819" description="Solute-binding protein family 5 domain-containing protein" evidence="6">
    <location>
        <begin position="28"/>
        <end position="541"/>
    </location>
</feature>
<dbReference type="FunFam" id="3.90.76.10:FF:000001">
    <property type="entry name" value="Oligopeptide ABC transporter substrate-binding protein"/>
    <property type="match status" value="1"/>
</dbReference>
<evidence type="ECO:0000256" key="2">
    <source>
        <dbReference type="ARBA" id="ARBA00005695"/>
    </source>
</evidence>
<evidence type="ECO:0000256" key="4">
    <source>
        <dbReference type="ARBA" id="ARBA00022729"/>
    </source>
</evidence>
<dbReference type="InterPro" id="IPR000914">
    <property type="entry name" value="SBP_5_dom"/>
</dbReference>
<dbReference type="RefSeq" id="WP_010619033.1">
    <property type="nucleotide sequence ID" value="NZ_CP042371.1"/>
</dbReference>